<dbReference type="CDD" id="cd03697">
    <property type="entry name" value="EFTU_II"/>
    <property type="match status" value="1"/>
</dbReference>
<dbReference type="EMBL" id="FUHW01000044">
    <property type="protein sequence ID" value="SJM71132.1"/>
    <property type="molecule type" value="Genomic_DNA"/>
</dbReference>
<evidence type="ECO:0000259" key="11">
    <source>
        <dbReference type="PROSITE" id="PS51722"/>
    </source>
</evidence>
<evidence type="ECO:0000313" key="13">
    <source>
        <dbReference type="Proteomes" id="UP000195913"/>
    </source>
</evidence>
<dbReference type="NCBIfam" id="NF009372">
    <property type="entry name" value="PRK12735.1"/>
    <property type="match status" value="1"/>
</dbReference>
<dbReference type="GO" id="GO:0003746">
    <property type="term" value="F:translation elongation factor activity"/>
    <property type="evidence" value="ECO:0007669"/>
    <property type="project" value="UniProtKB-UniRule"/>
</dbReference>
<evidence type="ECO:0000256" key="8">
    <source>
        <dbReference type="ARBA" id="ARBA00023134"/>
    </source>
</evidence>
<evidence type="ECO:0000256" key="10">
    <source>
        <dbReference type="HAMAP-Rule" id="MF_00118"/>
    </source>
</evidence>
<reference evidence="12 13" key="1">
    <citation type="submission" date="2017-02" db="EMBL/GenBank/DDBJ databases">
        <authorList>
            <person name="Peterson S.W."/>
        </authorList>
    </citation>
    <scope>NUCLEOTIDE SEQUENCE [LARGE SCALE GENOMIC DNA]</scope>
    <source>
        <strain evidence="12 13">B Ar 00.02</strain>
    </source>
</reference>
<dbReference type="NCBIfam" id="NF009373">
    <property type="entry name" value="PRK12736.1"/>
    <property type="match status" value="1"/>
</dbReference>
<dbReference type="Gene3D" id="2.40.30.10">
    <property type="entry name" value="Translation factors"/>
    <property type="match status" value="2"/>
</dbReference>
<evidence type="ECO:0000256" key="7">
    <source>
        <dbReference type="ARBA" id="ARBA00022917"/>
    </source>
</evidence>
<keyword evidence="6 10" id="KW-0460">Magnesium</keyword>
<dbReference type="GO" id="GO:0005525">
    <property type="term" value="F:GTP binding"/>
    <property type="evidence" value="ECO:0007669"/>
    <property type="project" value="UniProtKB-UniRule"/>
</dbReference>
<dbReference type="FunFam" id="2.40.30.10:FF:000001">
    <property type="entry name" value="Elongation factor Tu"/>
    <property type="match status" value="1"/>
</dbReference>
<feature type="binding site" evidence="10">
    <location>
        <begin position="138"/>
        <end position="141"/>
    </location>
    <ligand>
        <name>GTP</name>
        <dbReference type="ChEBI" id="CHEBI:37565"/>
    </ligand>
</feature>
<dbReference type="Pfam" id="PF03143">
    <property type="entry name" value="GTP_EFTU_D3"/>
    <property type="match status" value="1"/>
</dbReference>
<comment type="function">
    <text evidence="10">GTP hydrolase that promotes the GTP-dependent binding of aminoacyl-tRNA to the A-site of ribosomes during protein biosynthesis.</text>
</comment>
<keyword evidence="13" id="KW-1185">Reference proteome</keyword>
<protein>
    <recommendedName>
        <fullName evidence="9 10">Elongation factor Tu</fullName>
        <shortName evidence="10">EF-Tu</shortName>
        <ecNumber evidence="10">3.6.5.3</ecNumber>
    </recommendedName>
</protein>
<dbReference type="InterPro" id="IPR004160">
    <property type="entry name" value="Transl_elong_EFTu/EF1A_C"/>
</dbReference>
<keyword evidence="4 10" id="KW-0251">Elongation factor</keyword>
<dbReference type="InterPro" id="IPR004541">
    <property type="entry name" value="Transl_elong_EFTu/EF1A_bac/org"/>
</dbReference>
<dbReference type="InterPro" id="IPR009000">
    <property type="entry name" value="Transl_B-barrel_sf"/>
</dbReference>
<evidence type="ECO:0000256" key="4">
    <source>
        <dbReference type="ARBA" id="ARBA00022768"/>
    </source>
</evidence>
<gene>
    <name evidence="10" type="primary">tuf</name>
    <name evidence="12" type="ORF">FM101_12995</name>
</gene>
<dbReference type="PROSITE" id="PS00301">
    <property type="entry name" value="G_TR_1"/>
    <property type="match status" value="1"/>
</dbReference>
<keyword evidence="10" id="KW-0479">Metal-binding</keyword>
<keyword evidence="8 10" id="KW-0342">GTP-binding</keyword>
<dbReference type="GO" id="GO:0003924">
    <property type="term" value="F:GTPase activity"/>
    <property type="evidence" value="ECO:0007669"/>
    <property type="project" value="UniProtKB-UniRule"/>
</dbReference>
<evidence type="ECO:0000256" key="1">
    <source>
        <dbReference type="ARBA" id="ARBA00007249"/>
    </source>
</evidence>
<comment type="subunit">
    <text evidence="10">Monomer.</text>
</comment>
<dbReference type="InterPro" id="IPR000795">
    <property type="entry name" value="T_Tr_GTP-bd_dom"/>
</dbReference>
<dbReference type="InterPro" id="IPR041709">
    <property type="entry name" value="EF-Tu_GTP-bd"/>
</dbReference>
<dbReference type="InterPro" id="IPR009001">
    <property type="entry name" value="Transl_elong_EF1A/Init_IF2_C"/>
</dbReference>
<proteinExistence type="inferred from homology"/>
<evidence type="ECO:0000256" key="6">
    <source>
        <dbReference type="ARBA" id="ARBA00022842"/>
    </source>
</evidence>
<feature type="binding site" evidence="10">
    <location>
        <begin position="19"/>
        <end position="26"/>
    </location>
    <ligand>
        <name>GTP</name>
        <dbReference type="ChEBI" id="CHEBI:37565"/>
    </ligand>
</feature>
<keyword evidence="3 10" id="KW-0547">Nucleotide-binding</keyword>
<dbReference type="HAMAP" id="MF_00118_B">
    <property type="entry name" value="EF_Tu_B"/>
    <property type="match status" value="1"/>
</dbReference>
<dbReference type="RefSeq" id="WP_087000290.1">
    <property type="nucleotide sequence ID" value="NZ_FUHW01000044.1"/>
</dbReference>
<comment type="catalytic activity">
    <reaction evidence="10">
        <text>GTP + H2O = GDP + phosphate + H(+)</text>
        <dbReference type="Rhea" id="RHEA:19669"/>
        <dbReference type="ChEBI" id="CHEBI:15377"/>
        <dbReference type="ChEBI" id="CHEBI:15378"/>
        <dbReference type="ChEBI" id="CHEBI:37565"/>
        <dbReference type="ChEBI" id="CHEBI:43474"/>
        <dbReference type="ChEBI" id="CHEBI:58189"/>
        <dbReference type="EC" id="3.6.5.3"/>
    </reaction>
</comment>
<evidence type="ECO:0000256" key="3">
    <source>
        <dbReference type="ARBA" id="ARBA00022741"/>
    </source>
</evidence>
<dbReference type="FunFam" id="3.40.50.300:FF:000003">
    <property type="entry name" value="Elongation factor Tu"/>
    <property type="match status" value="1"/>
</dbReference>
<dbReference type="Proteomes" id="UP000195913">
    <property type="component" value="Unassembled WGS sequence"/>
</dbReference>
<dbReference type="InterPro" id="IPR005225">
    <property type="entry name" value="Small_GTP-bd"/>
</dbReference>
<dbReference type="AlphaFoldDB" id="A0A1R4GTF2"/>
<dbReference type="SUPFAM" id="SSF50447">
    <property type="entry name" value="Translation proteins"/>
    <property type="match status" value="1"/>
</dbReference>
<evidence type="ECO:0000256" key="5">
    <source>
        <dbReference type="ARBA" id="ARBA00022801"/>
    </source>
</evidence>
<dbReference type="SUPFAM" id="SSF52540">
    <property type="entry name" value="P-loop containing nucleoside triphosphate hydrolases"/>
    <property type="match status" value="1"/>
</dbReference>
<feature type="binding site" evidence="10">
    <location>
        <position position="26"/>
    </location>
    <ligand>
        <name>Mg(2+)</name>
        <dbReference type="ChEBI" id="CHEBI:18420"/>
    </ligand>
</feature>
<organism evidence="12 13">
    <name type="scientific">Arthrobacter rhombi</name>
    <dbReference type="NCBI Taxonomy" id="71253"/>
    <lineage>
        <taxon>Bacteria</taxon>
        <taxon>Bacillati</taxon>
        <taxon>Actinomycetota</taxon>
        <taxon>Actinomycetes</taxon>
        <taxon>Micrococcales</taxon>
        <taxon>Micrococcaceae</taxon>
        <taxon>Arthrobacter</taxon>
    </lineage>
</organism>
<dbReference type="EC" id="3.6.5.3" evidence="10"/>
<dbReference type="PROSITE" id="PS51722">
    <property type="entry name" value="G_TR_2"/>
    <property type="match status" value="1"/>
</dbReference>
<dbReference type="SUPFAM" id="SSF50465">
    <property type="entry name" value="EF-Tu/eEF-1alpha/eIF2-gamma C-terminal domain"/>
    <property type="match status" value="1"/>
</dbReference>
<comment type="subcellular location">
    <subcellularLocation>
        <location evidence="10">Cytoplasm</location>
    </subcellularLocation>
</comment>
<dbReference type="InterPro" id="IPR050055">
    <property type="entry name" value="EF-Tu_GTPase"/>
</dbReference>
<dbReference type="PRINTS" id="PR00315">
    <property type="entry name" value="ELONGATNFCT"/>
</dbReference>
<dbReference type="InterPro" id="IPR004161">
    <property type="entry name" value="EFTu-like_2"/>
</dbReference>
<dbReference type="CDD" id="cd01884">
    <property type="entry name" value="EF_Tu"/>
    <property type="match status" value="1"/>
</dbReference>
<keyword evidence="5 10" id="KW-0378">Hydrolase</keyword>
<dbReference type="InterPro" id="IPR033720">
    <property type="entry name" value="EFTU_2"/>
</dbReference>
<dbReference type="NCBIfam" id="TIGR00231">
    <property type="entry name" value="small_GTP"/>
    <property type="match status" value="1"/>
</dbReference>
<evidence type="ECO:0000256" key="2">
    <source>
        <dbReference type="ARBA" id="ARBA00022490"/>
    </source>
</evidence>
<dbReference type="NCBIfam" id="TIGR00485">
    <property type="entry name" value="EF-Tu"/>
    <property type="match status" value="1"/>
</dbReference>
<name>A0A1R4GTF2_9MICC</name>
<dbReference type="NCBIfam" id="NF000766">
    <property type="entry name" value="PRK00049.1"/>
    <property type="match status" value="1"/>
</dbReference>
<dbReference type="GO" id="GO:0000287">
    <property type="term" value="F:magnesium ion binding"/>
    <property type="evidence" value="ECO:0007669"/>
    <property type="project" value="UniProtKB-UniRule"/>
</dbReference>
<dbReference type="Pfam" id="PF00009">
    <property type="entry name" value="GTP_EFTU"/>
    <property type="match status" value="1"/>
</dbReference>
<feature type="domain" description="Tr-type G" evidence="11">
    <location>
        <begin position="10"/>
        <end position="206"/>
    </location>
</feature>
<keyword evidence="2 10" id="KW-0963">Cytoplasm</keyword>
<accession>A0A1R4GTF2</accession>
<feature type="binding site" evidence="10">
    <location>
        <begin position="83"/>
        <end position="87"/>
    </location>
    <ligand>
        <name>GTP</name>
        <dbReference type="ChEBI" id="CHEBI:37565"/>
    </ligand>
</feature>
<dbReference type="InterPro" id="IPR031157">
    <property type="entry name" value="G_TR_CS"/>
</dbReference>
<evidence type="ECO:0000313" key="12">
    <source>
        <dbReference type="EMBL" id="SJM71132.1"/>
    </source>
</evidence>
<sequence>MAKAKFERTKPHVNIGTIGHVDHGKTTLTAAISKVLADKYPDLNDQRDFTAIDSAPEERQRGITINISHIEYQTEARHYAHVDAPGHADYIKNMITGAAQMDGAILVVAATDGPMAQTREHVLLARQVGVPTLLVALNKSDMVEDEELLDLVEMEVRELLSSQEFDGDNAPVLRVSALKALEGDPQWVKSVEDLMQAVDEYIPDPVRDKDKPFLMPVEDVFTITGRGTVVTGRAERGTLKINSDIEIVGIRPIQKTTVTGIEMFHKQLDEAWAGENCGLLLRGIKRDDVERGQVIVKPGSITPHTEFEANVYILSKDEGGRHNPFYSNYRPQFYFRTTDVTGVITLPEGTEMVMPGDNTEMSVVLIQPIAMEDGLGFAIREGGRTVGSGRVTKITK</sequence>
<dbReference type="CDD" id="cd03707">
    <property type="entry name" value="EFTU_III"/>
    <property type="match status" value="1"/>
</dbReference>
<dbReference type="Gene3D" id="3.40.50.300">
    <property type="entry name" value="P-loop containing nucleotide triphosphate hydrolases"/>
    <property type="match status" value="1"/>
</dbReference>
<dbReference type="GO" id="GO:0005829">
    <property type="term" value="C:cytosol"/>
    <property type="evidence" value="ECO:0007669"/>
    <property type="project" value="TreeGrafter"/>
</dbReference>
<dbReference type="InterPro" id="IPR027417">
    <property type="entry name" value="P-loop_NTPase"/>
</dbReference>
<comment type="similarity">
    <text evidence="1 10">Belongs to the TRAFAC class translation factor GTPase superfamily. Classic translation factor GTPase family. EF-Tu/EF-1A subfamily.</text>
</comment>
<dbReference type="Pfam" id="PF03144">
    <property type="entry name" value="GTP_EFTU_D2"/>
    <property type="match status" value="1"/>
</dbReference>
<dbReference type="PANTHER" id="PTHR43721">
    <property type="entry name" value="ELONGATION FACTOR TU-RELATED"/>
    <property type="match status" value="1"/>
</dbReference>
<keyword evidence="7 10" id="KW-0648">Protein biosynthesis</keyword>
<dbReference type="PANTHER" id="PTHR43721:SF22">
    <property type="entry name" value="ELONGATION FACTOR TU, MITOCHONDRIAL"/>
    <property type="match status" value="1"/>
</dbReference>
<evidence type="ECO:0000256" key="9">
    <source>
        <dbReference type="ARBA" id="ARBA00029554"/>
    </source>
</evidence>